<comment type="caution">
    <text evidence="2">The sequence shown here is derived from an EMBL/GenBank/DDBJ whole genome shotgun (WGS) entry which is preliminary data.</text>
</comment>
<dbReference type="Proteomes" id="UP001156706">
    <property type="component" value="Unassembled WGS sequence"/>
</dbReference>
<dbReference type="SUPFAM" id="SSF160719">
    <property type="entry name" value="gpW/gp25-like"/>
    <property type="match status" value="1"/>
</dbReference>
<dbReference type="PANTHER" id="PTHR38595">
    <property type="entry name" value="CYTOPLASMIC PROTEIN-RELATED"/>
    <property type="match status" value="1"/>
</dbReference>
<dbReference type="InterPro" id="IPR017737">
    <property type="entry name" value="TssE1-like"/>
</dbReference>
<dbReference type="InterPro" id="IPR053176">
    <property type="entry name" value="T6SS_TssE1-like"/>
</dbReference>
<organism evidence="2 3">
    <name type="scientific">Chitinimonas prasina</name>
    <dbReference type="NCBI Taxonomy" id="1434937"/>
    <lineage>
        <taxon>Bacteria</taxon>
        <taxon>Pseudomonadati</taxon>
        <taxon>Pseudomonadota</taxon>
        <taxon>Betaproteobacteria</taxon>
        <taxon>Neisseriales</taxon>
        <taxon>Chitinibacteraceae</taxon>
        <taxon>Chitinimonas</taxon>
    </lineage>
</organism>
<accession>A0ABQ5YQV4</accession>
<evidence type="ECO:0000313" key="3">
    <source>
        <dbReference type="Proteomes" id="UP001156706"/>
    </source>
</evidence>
<evidence type="ECO:0000259" key="1">
    <source>
        <dbReference type="Pfam" id="PF04965"/>
    </source>
</evidence>
<keyword evidence="3" id="KW-1185">Reference proteome</keyword>
<dbReference type="Pfam" id="PF04965">
    <property type="entry name" value="GPW_gp25"/>
    <property type="match status" value="1"/>
</dbReference>
<dbReference type="PANTHER" id="PTHR38595:SF1">
    <property type="entry name" value="TYPE VI SECRETION SYSTEM COMPONENT TSSE1"/>
    <property type="match status" value="1"/>
</dbReference>
<reference evidence="3" key="1">
    <citation type="journal article" date="2019" name="Int. J. Syst. Evol. Microbiol.">
        <title>The Global Catalogue of Microorganisms (GCM) 10K type strain sequencing project: providing services to taxonomists for standard genome sequencing and annotation.</title>
        <authorList>
            <consortium name="The Broad Institute Genomics Platform"/>
            <consortium name="The Broad Institute Genome Sequencing Center for Infectious Disease"/>
            <person name="Wu L."/>
            <person name="Ma J."/>
        </authorList>
    </citation>
    <scope>NUCLEOTIDE SEQUENCE [LARGE SCALE GENOMIC DNA]</scope>
    <source>
        <strain evidence="3">NBRC 110044</strain>
    </source>
</reference>
<gene>
    <name evidence="2" type="ORF">GCM10007907_40890</name>
</gene>
<dbReference type="NCBIfam" id="TIGR03357">
    <property type="entry name" value="VI_zyme"/>
    <property type="match status" value="1"/>
</dbReference>
<feature type="domain" description="IraD/Gp25-like" evidence="1">
    <location>
        <begin position="42"/>
        <end position="144"/>
    </location>
</feature>
<dbReference type="InterPro" id="IPR007048">
    <property type="entry name" value="IraD/Gp25-like"/>
</dbReference>
<name>A0ABQ5YQV4_9NEIS</name>
<sequence length="168" mass="18915">MEQTAKAPLGHRLYPSLLDRLTDNAPDVKEEPPEHRVLRAAQLRAGVLRDLVWLLNTVRPDDEALAAVAQVRQSVLNYGLPALSGQSLANLQARDMERAIHDAIVCFEPRIDAATLSVTLLRSADMTHHQHVGFEIRGQLWSHPYPVELLLKTQLDVECGEFRLDDER</sequence>
<proteinExistence type="predicted"/>
<dbReference type="EMBL" id="BSOG01000008">
    <property type="protein sequence ID" value="GLR15299.1"/>
    <property type="molecule type" value="Genomic_DNA"/>
</dbReference>
<protein>
    <submittedName>
        <fullName evidence="2">Type VI secretion system protein ImpF</fullName>
    </submittedName>
</protein>
<dbReference type="RefSeq" id="WP_284198366.1">
    <property type="nucleotide sequence ID" value="NZ_BSOG01000008.1"/>
</dbReference>
<evidence type="ECO:0000313" key="2">
    <source>
        <dbReference type="EMBL" id="GLR15299.1"/>
    </source>
</evidence>